<organism evidence="3 4">
    <name type="scientific">Streptomyces ortus</name>
    <dbReference type="NCBI Taxonomy" id="2867268"/>
    <lineage>
        <taxon>Bacteria</taxon>
        <taxon>Bacillati</taxon>
        <taxon>Actinomycetota</taxon>
        <taxon>Actinomycetes</taxon>
        <taxon>Kitasatosporales</taxon>
        <taxon>Streptomycetaceae</taxon>
        <taxon>Streptomyces</taxon>
    </lineage>
</organism>
<dbReference type="EMBL" id="JAIFZO010000002">
    <property type="protein sequence ID" value="MCX4232793.1"/>
    <property type="molecule type" value="Genomic_DNA"/>
</dbReference>
<evidence type="ECO:0000259" key="2">
    <source>
        <dbReference type="Pfam" id="PF13581"/>
    </source>
</evidence>
<accession>A0ABT3UYX5</accession>
<keyword evidence="4" id="KW-1185">Reference proteome</keyword>
<protein>
    <submittedName>
        <fullName evidence="3">ATP-binding protein</fullName>
    </submittedName>
</protein>
<dbReference type="SUPFAM" id="SSF55874">
    <property type="entry name" value="ATPase domain of HSP90 chaperone/DNA topoisomerase II/histidine kinase"/>
    <property type="match status" value="1"/>
</dbReference>
<dbReference type="Proteomes" id="UP001165590">
    <property type="component" value="Unassembled WGS sequence"/>
</dbReference>
<sequence>MPSSALSARRLVRIALTNWRLEQSIDDAELIVSELVSNAVRHTSSRVIRVTAAWPMDTRVRIGVIDRSRTIPHLQYTDRDYTRPHGRGLLMIDALTYRWGTDLYNWGKMVWGDLLVEARP</sequence>
<dbReference type="Gene3D" id="3.30.565.10">
    <property type="entry name" value="Histidine kinase-like ATPase, C-terminal domain"/>
    <property type="match status" value="1"/>
</dbReference>
<evidence type="ECO:0000256" key="1">
    <source>
        <dbReference type="ARBA" id="ARBA00022527"/>
    </source>
</evidence>
<dbReference type="InterPro" id="IPR036890">
    <property type="entry name" value="HATPase_C_sf"/>
</dbReference>
<evidence type="ECO:0000313" key="3">
    <source>
        <dbReference type="EMBL" id="MCX4232793.1"/>
    </source>
</evidence>
<keyword evidence="1" id="KW-0723">Serine/threonine-protein kinase</keyword>
<keyword evidence="1" id="KW-0808">Transferase</keyword>
<name>A0ABT3UYX5_9ACTN</name>
<dbReference type="InterPro" id="IPR003594">
    <property type="entry name" value="HATPase_dom"/>
</dbReference>
<dbReference type="PANTHER" id="PTHR35526">
    <property type="entry name" value="ANTI-SIGMA-F FACTOR RSBW-RELATED"/>
    <property type="match status" value="1"/>
</dbReference>
<proteinExistence type="predicted"/>
<dbReference type="CDD" id="cd16936">
    <property type="entry name" value="HATPase_RsbW-like"/>
    <property type="match status" value="1"/>
</dbReference>
<dbReference type="RefSeq" id="WP_267025800.1">
    <property type="nucleotide sequence ID" value="NZ_JAIFZO010000002.1"/>
</dbReference>
<feature type="domain" description="Histidine kinase/HSP90-like ATPase" evidence="2">
    <location>
        <begin position="8"/>
        <end position="96"/>
    </location>
</feature>
<dbReference type="Pfam" id="PF13581">
    <property type="entry name" value="HATPase_c_2"/>
    <property type="match status" value="1"/>
</dbReference>
<comment type="caution">
    <text evidence="3">The sequence shown here is derived from an EMBL/GenBank/DDBJ whole genome shotgun (WGS) entry which is preliminary data.</text>
</comment>
<reference evidence="3" key="1">
    <citation type="journal article" date="2022" name="bioRxiv">
        <title>Discovery and biosynthetic assessment of Streptomyces ortus sp nov. isolated from a deep-sea sponge.</title>
        <authorList>
            <person name="Williams S.E."/>
        </authorList>
    </citation>
    <scope>NUCLEOTIDE SEQUENCE</scope>
    <source>
        <strain evidence="3">A15ISP2-DRY2</strain>
    </source>
</reference>
<keyword evidence="3" id="KW-0067">ATP-binding</keyword>
<keyword evidence="1" id="KW-0418">Kinase</keyword>
<dbReference type="GO" id="GO:0005524">
    <property type="term" value="F:ATP binding"/>
    <property type="evidence" value="ECO:0007669"/>
    <property type="project" value="UniProtKB-KW"/>
</dbReference>
<dbReference type="InterPro" id="IPR050267">
    <property type="entry name" value="Anti-sigma-factor_SerPK"/>
</dbReference>
<dbReference type="PANTHER" id="PTHR35526:SF3">
    <property type="entry name" value="ANTI-SIGMA-F FACTOR RSBW"/>
    <property type="match status" value="1"/>
</dbReference>
<keyword evidence="3" id="KW-0547">Nucleotide-binding</keyword>
<gene>
    <name evidence="3" type="ORF">K3769_08395</name>
</gene>
<evidence type="ECO:0000313" key="4">
    <source>
        <dbReference type="Proteomes" id="UP001165590"/>
    </source>
</evidence>